<dbReference type="InterPro" id="IPR038493">
    <property type="entry name" value="MqsR_sf"/>
</dbReference>
<evidence type="ECO:0000313" key="2">
    <source>
        <dbReference type="Proteomes" id="UP000587396"/>
    </source>
</evidence>
<proteinExistence type="predicted"/>
<dbReference type="EMBL" id="JACMSE010000005">
    <property type="protein sequence ID" value="MBC2889392.1"/>
    <property type="molecule type" value="Genomic_DNA"/>
</dbReference>
<dbReference type="Proteomes" id="UP000587396">
    <property type="component" value="Unassembled WGS sequence"/>
</dbReference>
<organism evidence="1 2">
    <name type="scientific">Gordonibacter massiliensis</name>
    <name type="common">ex Traore et al. 2017</name>
    <dbReference type="NCBI Taxonomy" id="1841863"/>
    <lineage>
        <taxon>Bacteria</taxon>
        <taxon>Bacillati</taxon>
        <taxon>Actinomycetota</taxon>
        <taxon>Coriobacteriia</taxon>
        <taxon>Eggerthellales</taxon>
        <taxon>Eggerthellaceae</taxon>
        <taxon>Gordonibacter</taxon>
    </lineage>
</organism>
<sequence length="100" mass="11394">MGTVKRLVFDGSYAETKKSTQWLRNHGYDPSIARRILCSLADDEFVESLPPARDGGLWADVYRCAFEDEEADGLFYVKFVVSDESLVVVLMSCKEWGYGW</sequence>
<dbReference type="Pfam" id="PF15723">
    <property type="entry name" value="MqsR_toxin"/>
    <property type="match status" value="1"/>
</dbReference>
<dbReference type="AlphaFoldDB" id="A0A842JB55"/>
<protein>
    <submittedName>
        <fullName evidence="1">Type II toxin-antitoxin system MqsR family toxin</fullName>
    </submittedName>
</protein>
<dbReference type="InterPro" id="IPR031451">
    <property type="entry name" value="MqsR_toxin"/>
</dbReference>
<keyword evidence="2" id="KW-1185">Reference proteome</keyword>
<dbReference type="Gene3D" id="3.30.2310.40">
    <property type="match status" value="1"/>
</dbReference>
<dbReference type="GO" id="GO:0009372">
    <property type="term" value="P:quorum sensing"/>
    <property type="evidence" value="ECO:0007669"/>
    <property type="project" value="InterPro"/>
</dbReference>
<dbReference type="GO" id="GO:0017148">
    <property type="term" value="P:negative regulation of translation"/>
    <property type="evidence" value="ECO:0007669"/>
    <property type="project" value="InterPro"/>
</dbReference>
<evidence type="ECO:0000313" key="1">
    <source>
        <dbReference type="EMBL" id="MBC2889392.1"/>
    </source>
</evidence>
<name>A0A842JB55_9ACTN</name>
<dbReference type="GO" id="GO:0044010">
    <property type="term" value="P:single-species biofilm formation"/>
    <property type="evidence" value="ECO:0007669"/>
    <property type="project" value="InterPro"/>
</dbReference>
<reference evidence="1 2" key="1">
    <citation type="submission" date="2020-08" db="EMBL/GenBank/DDBJ databases">
        <authorList>
            <person name="Liu C."/>
            <person name="Sun Q."/>
        </authorList>
    </citation>
    <scope>NUCLEOTIDE SEQUENCE [LARGE SCALE GENOMIC DNA]</scope>
    <source>
        <strain evidence="1 2">N22</strain>
    </source>
</reference>
<comment type="caution">
    <text evidence="1">The sequence shown here is derived from an EMBL/GenBank/DDBJ whole genome shotgun (WGS) entry which is preliminary data.</text>
</comment>
<gene>
    <name evidence="1" type="ORF">H7313_08560</name>
</gene>
<accession>A0A842JB55</accession>